<dbReference type="AlphaFoldDB" id="A0A2S9QJQ9"/>
<evidence type="ECO:0000313" key="2">
    <source>
        <dbReference type="Proteomes" id="UP000237682"/>
    </source>
</evidence>
<proteinExistence type="predicted"/>
<dbReference type="OrthoDB" id="5525824at2"/>
<dbReference type="Proteomes" id="UP000237682">
    <property type="component" value="Unassembled WGS sequence"/>
</dbReference>
<reference evidence="1 2" key="1">
    <citation type="submission" date="2018-02" db="EMBL/GenBank/DDBJ databases">
        <title>Whole genome sequencing of endophytic bacterium.</title>
        <authorList>
            <person name="Eedara R."/>
            <person name="Podile A.R."/>
        </authorList>
    </citation>
    <scope>NUCLEOTIDE SEQUENCE [LARGE SCALE GENOMIC DNA]</scope>
    <source>
        <strain evidence="1 2">RP1T</strain>
    </source>
</reference>
<dbReference type="InterPro" id="IPR036737">
    <property type="entry name" value="OmpA-like_sf"/>
</dbReference>
<evidence type="ECO:0000313" key="1">
    <source>
        <dbReference type="EMBL" id="PRH89586.1"/>
    </source>
</evidence>
<keyword evidence="2" id="KW-1185">Reference proteome</keyword>
<comment type="caution">
    <text evidence="1">The sequence shown here is derived from an EMBL/GenBank/DDBJ whole genome shotgun (WGS) entry which is preliminary data.</text>
</comment>
<dbReference type="SUPFAM" id="SSF103088">
    <property type="entry name" value="OmpA-like"/>
    <property type="match status" value="1"/>
</dbReference>
<gene>
    <name evidence="1" type="ORF">C5L14_03225</name>
</gene>
<organism evidence="1 2">
    <name type="scientific">Labrys okinawensis</name>
    <dbReference type="NCBI Taxonomy" id="346911"/>
    <lineage>
        <taxon>Bacteria</taxon>
        <taxon>Pseudomonadati</taxon>
        <taxon>Pseudomonadota</taxon>
        <taxon>Alphaproteobacteria</taxon>
        <taxon>Hyphomicrobiales</taxon>
        <taxon>Xanthobacteraceae</taxon>
        <taxon>Labrys</taxon>
    </lineage>
</organism>
<protein>
    <recommendedName>
        <fullName evidence="3">OmpA-like domain-containing protein</fullName>
    </recommendedName>
</protein>
<sequence length="410" mass="44489">MASDVEPINPGQASAAGRLCNFTTGQSRLLSSHIAWLDATVIPLLRNTANPWVDVFGYASRSGDAQFNKRLSDQRCQAVVDHIKAAVSGVSFPQQFGYGESQSGGRDNDNDGYWRAVELYVYATGRPPAPAPTPPPAPNFVCGPDVTTQVRETWSRIQVEFRARSRRDKISLCNEILLPVKDPAGLVKEVTDSLLGGKVPDLNALLAKVRAHAKIDGWDVIPLYQGASEWLRTPPIFDPALNGPMATPSSSDYANPDPFAAGHEDEATCSNTVQVAGQCWLNGSVNYGTYGIMVRLCSEFAASDIFIPNTLSKNPFDHPLKFNPVVRAIYSLLWATMLIKAYKKFGNNPEGAIIPVAWTKATFEGGPAATPGLTGNRPKCQFSAGPDGSIVTWDYVWEPLKPRDAAKLPK</sequence>
<accession>A0A2S9QJQ9</accession>
<dbReference type="Gene3D" id="3.30.1330.60">
    <property type="entry name" value="OmpA-like domain"/>
    <property type="match status" value="1"/>
</dbReference>
<dbReference type="EMBL" id="PUEJ01000001">
    <property type="protein sequence ID" value="PRH89586.1"/>
    <property type="molecule type" value="Genomic_DNA"/>
</dbReference>
<evidence type="ECO:0008006" key="3">
    <source>
        <dbReference type="Google" id="ProtNLM"/>
    </source>
</evidence>
<name>A0A2S9QJQ9_9HYPH</name>